<feature type="region of interest" description="Disordered" evidence="4">
    <location>
        <begin position="69"/>
        <end position="90"/>
    </location>
</feature>
<evidence type="ECO:0000256" key="3">
    <source>
        <dbReference type="ARBA" id="ARBA00023002"/>
    </source>
</evidence>
<keyword evidence="2" id="KW-0288">FMN</keyword>
<dbReference type="Proteomes" id="UP001610563">
    <property type="component" value="Unassembled WGS sequence"/>
</dbReference>
<evidence type="ECO:0000313" key="5">
    <source>
        <dbReference type="EMBL" id="KAL2785298.1"/>
    </source>
</evidence>
<dbReference type="Pfam" id="PF03060">
    <property type="entry name" value="NMO"/>
    <property type="match status" value="1"/>
</dbReference>
<dbReference type="Gene3D" id="3.20.20.70">
    <property type="entry name" value="Aldolase class I"/>
    <property type="match status" value="1"/>
</dbReference>
<organism evidence="5 6">
    <name type="scientific">Aspergillus keveii</name>
    <dbReference type="NCBI Taxonomy" id="714993"/>
    <lineage>
        <taxon>Eukaryota</taxon>
        <taxon>Fungi</taxon>
        <taxon>Dikarya</taxon>
        <taxon>Ascomycota</taxon>
        <taxon>Pezizomycotina</taxon>
        <taxon>Eurotiomycetes</taxon>
        <taxon>Eurotiomycetidae</taxon>
        <taxon>Eurotiales</taxon>
        <taxon>Aspergillaceae</taxon>
        <taxon>Aspergillus</taxon>
        <taxon>Aspergillus subgen. Nidulantes</taxon>
    </lineage>
</organism>
<evidence type="ECO:0000256" key="2">
    <source>
        <dbReference type="ARBA" id="ARBA00022643"/>
    </source>
</evidence>
<protein>
    <submittedName>
        <fullName evidence="5">Inosine monophosphate dehydrogenase</fullName>
    </submittedName>
</protein>
<name>A0ABR4FPW9_9EURO</name>
<keyword evidence="3" id="KW-0560">Oxidoreductase</keyword>
<evidence type="ECO:0000256" key="4">
    <source>
        <dbReference type="SAM" id="MobiDB-lite"/>
    </source>
</evidence>
<dbReference type="CDD" id="cd04730">
    <property type="entry name" value="NPD_like"/>
    <property type="match status" value="1"/>
</dbReference>
<reference evidence="5 6" key="1">
    <citation type="submission" date="2024-07" db="EMBL/GenBank/DDBJ databases">
        <title>Section-level genome sequencing and comparative genomics of Aspergillus sections Usti and Cavernicolus.</title>
        <authorList>
            <consortium name="Lawrence Berkeley National Laboratory"/>
            <person name="Nybo J.L."/>
            <person name="Vesth T.C."/>
            <person name="Theobald S."/>
            <person name="Frisvad J.C."/>
            <person name="Larsen T.O."/>
            <person name="Kjaerboelling I."/>
            <person name="Rothschild-Mancinelli K."/>
            <person name="Lyhne E.K."/>
            <person name="Kogle M.E."/>
            <person name="Barry K."/>
            <person name="Clum A."/>
            <person name="Na H."/>
            <person name="Ledsgaard L."/>
            <person name="Lin J."/>
            <person name="Lipzen A."/>
            <person name="Kuo A."/>
            <person name="Riley R."/>
            <person name="Mondo S."/>
            <person name="Labutti K."/>
            <person name="Haridas S."/>
            <person name="Pangalinan J."/>
            <person name="Salamov A.A."/>
            <person name="Simmons B.A."/>
            <person name="Magnuson J.K."/>
            <person name="Chen J."/>
            <person name="Drula E."/>
            <person name="Henrissat B."/>
            <person name="Wiebenga A."/>
            <person name="Lubbers R.J."/>
            <person name="Gomes A.C."/>
            <person name="Makela M.R."/>
            <person name="Stajich J."/>
            <person name="Grigoriev I.V."/>
            <person name="Mortensen U.H."/>
            <person name="De Vries R.P."/>
            <person name="Baker S.E."/>
            <person name="Andersen M.R."/>
        </authorList>
    </citation>
    <scope>NUCLEOTIDE SEQUENCE [LARGE SCALE GENOMIC DNA]</scope>
    <source>
        <strain evidence="5 6">CBS 209.92</strain>
    </source>
</reference>
<gene>
    <name evidence="5" type="ORF">BJX66DRAFT_61191</name>
</gene>
<accession>A0ABR4FPW9</accession>
<evidence type="ECO:0000256" key="1">
    <source>
        <dbReference type="ARBA" id="ARBA00022630"/>
    </source>
</evidence>
<dbReference type="PANTHER" id="PTHR32332">
    <property type="entry name" value="2-NITROPROPANE DIOXYGENASE"/>
    <property type="match status" value="1"/>
</dbReference>
<dbReference type="InterPro" id="IPR013785">
    <property type="entry name" value="Aldolase_TIM"/>
</dbReference>
<keyword evidence="6" id="KW-1185">Reference proteome</keyword>
<proteinExistence type="predicted"/>
<comment type="caution">
    <text evidence="5">The sequence shown here is derived from an EMBL/GenBank/DDBJ whole genome shotgun (WGS) entry which is preliminary data.</text>
</comment>
<evidence type="ECO:0000313" key="6">
    <source>
        <dbReference type="Proteomes" id="UP001610563"/>
    </source>
</evidence>
<keyword evidence="1" id="KW-0285">Flavoprotein</keyword>
<dbReference type="SUPFAM" id="SSF51412">
    <property type="entry name" value="Inosine monophosphate dehydrogenase (IMPDH)"/>
    <property type="match status" value="1"/>
</dbReference>
<dbReference type="EMBL" id="JBFTWV010000148">
    <property type="protein sequence ID" value="KAL2785298.1"/>
    <property type="molecule type" value="Genomic_DNA"/>
</dbReference>
<sequence length="378" mass="40844">MPHNPLHNTFPWTKSPLIANAPMSGIATSALAAAVTKAGGLGLIGFLNNRRRLETELRQAKSLLQNIHSQPPACGVDSEPASSSASENGDLDTDTLPIGIGIIVLAMSPSTLLPLLAQYKPAVVWLSFGESHDFKQWTDSIRQTSPRTKVWIQLGSVRSALEVAQSCRPDALVLQGSDAGGHGHARGSSIVTLLPEVADSLSRAGIEGVPLIAAGGIMDGRGVAAALALGAAGVVMGTRFLGAVETDLPREYRDEVLAAWDGGESTVRSRVFDEMWGDNLWPEVYDGRCLTNRCYEDLEGGMDVREMRERLYWRMSRAQSGEEVALRNTSALWAGSGVGMLREIETAREIVHRVQEEAEHRLRHTASQLSAIRHAVRD</sequence>
<dbReference type="InterPro" id="IPR004136">
    <property type="entry name" value="NMO"/>
</dbReference>
<dbReference type="PANTHER" id="PTHR32332:SF34">
    <property type="entry name" value="2-NITROPROPANE DIOXYGENASE FAMILY, PUTATIVE-RELATED"/>
    <property type="match status" value="1"/>
</dbReference>